<dbReference type="PANTHER" id="PTHR43471">
    <property type="entry name" value="ABC TRANSPORTER PERMEASE"/>
    <property type="match status" value="1"/>
</dbReference>
<feature type="transmembrane region" description="Helical" evidence="1">
    <location>
        <begin position="105"/>
        <end position="126"/>
    </location>
</feature>
<feature type="transmembrane region" description="Helical" evidence="1">
    <location>
        <begin position="270"/>
        <end position="290"/>
    </location>
</feature>
<dbReference type="PANTHER" id="PTHR43471:SF1">
    <property type="entry name" value="ABC TRANSPORTER PERMEASE PROTEIN NOSY-RELATED"/>
    <property type="match status" value="1"/>
</dbReference>
<dbReference type="Proteomes" id="UP000250088">
    <property type="component" value="Chromosome"/>
</dbReference>
<gene>
    <name evidence="2" type="ORF">B1756_16175</name>
</gene>
<dbReference type="GeneID" id="32895642"/>
<feature type="transmembrane region" description="Helical" evidence="1">
    <location>
        <begin position="50"/>
        <end position="71"/>
    </location>
</feature>
<evidence type="ECO:0000256" key="1">
    <source>
        <dbReference type="SAM" id="Phobius"/>
    </source>
</evidence>
<accession>A0A2Z2HXW0</accession>
<feature type="transmembrane region" description="Helical" evidence="1">
    <location>
        <begin position="12"/>
        <end position="30"/>
    </location>
</feature>
<dbReference type="OrthoDB" id="86287at2157"/>
<dbReference type="EMBL" id="CP019893">
    <property type="protein sequence ID" value="ARS91115.1"/>
    <property type="molecule type" value="Genomic_DNA"/>
</dbReference>
<organism evidence="2 3">
    <name type="scientific">Natrarchaeobaculum aegyptiacum</name>
    <dbReference type="NCBI Taxonomy" id="745377"/>
    <lineage>
        <taxon>Archaea</taxon>
        <taxon>Methanobacteriati</taxon>
        <taxon>Methanobacteriota</taxon>
        <taxon>Stenosarchaea group</taxon>
        <taxon>Halobacteria</taxon>
        <taxon>Halobacteriales</taxon>
        <taxon>Natrialbaceae</taxon>
        <taxon>Natrarchaeobaculum</taxon>
    </lineage>
</organism>
<reference evidence="3" key="1">
    <citation type="submission" date="2017-02" db="EMBL/GenBank/DDBJ databases">
        <title>Natronthermophilus aegyptiacus gen. nov.,sp. nov., an aerobic, extremely halophilic alkalithermophilic archaeon isolated from the athalassohaline Wadi An Natrun, Egypt.</title>
        <authorList>
            <person name="Zhao B."/>
        </authorList>
    </citation>
    <scope>NUCLEOTIDE SEQUENCE [LARGE SCALE GENOMIC DNA]</scope>
    <source>
        <strain evidence="3">JW/NM-HA 15</strain>
    </source>
</reference>
<keyword evidence="1" id="KW-0472">Membrane</keyword>
<protein>
    <submittedName>
        <fullName evidence="2">Nitrite reductase</fullName>
    </submittedName>
</protein>
<dbReference type="KEGG" id="naj:B1756_16175"/>
<keyword evidence="1" id="KW-0812">Transmembrane</keyword>
<name>A0A2Z2HXW0_9EURY</name>
<dbReference type="GO" id="GO:0005886">
    <property type="term" value="C:plasma membrane"/>
    <property type="evidence" value="ECO:0007669"/>
    <property type="project" value="UniProtKB-SubCell"/>
</dbReference>
<feature type="transmembrane region" description="Helical" evidence="1">
    <location>
        <begin position="132"/>
        <end position="153"/>
    </location>
</feature>
<feature type="transmembrane region" description="Helical" evidence="1">
    <location>
        <begin position="160"/>
        <end position="179"/>
    </location>
</feature>
<dbReference type="RefSeq" id="WP_086889482.1">
    <property type="nucleotide sequence ID" value="NZ_CP019893.1"/>
</dbReference>
<proteinExistence type="predicted"/>
<dbReference type="Pfam" id="PF12679">
    <property type="entry name" value="ABC2_membrane_2"/>
    <property type="match status" value="1"/>
</dbReference>
<evidence type="ECO:0000313" key="3">
    <source>
        <dbReference type="Proteomes" id="UP000250088"/>
    </source>
</evidence>
<evidence type="ECO:0000313" key="2">
    <source>
        <dbReference type="EMBL" id="ARS91115.1"/>
    </source>
</evidence>
<dbReference type="GO" id="GO:0140359">
    <property type="term" value="F:ABC-type transporter activity"/>
    <property type="evidence" value="ECO:0007669"/>
    <property type="project" value="InterPro"/>
</dbReference>
<dbReference type="AlphaFoldDB" id="A0A2Z2HXW0"/>
<sequence>MRWFPLAREEARALVTAKGVWLLALALPLWTYRPTYDTWDALGSNMTIGFVQYGAAVLLPLAAIALCYRTVVGERADGRLKIVLGLPLTRGDVLLGKLVGRTIGIAIPSLVALGLVTVVGVVRFGFFDPLRYLAVLSVTLLYLATLVSIVVSVSAIAERAATVAATLFVGLLVVFELLWREVATMLYSRLTGVPVTLYDPPADGRLFLLDRLSPSGAYNTVTNWLLETGNSAAFHNSVVSELQPGTGVNVLVVDTTFDSGTVPWYLHESGGLVILFAWGLVPLAIAYYRFDRGDLA</sequence>
<keyword evidence="1" id="KW-1133">Transmembrane helix</keyword>
<keyword evidence="3" id="KW-1185">Reference proteome</keyword>